<dbReference type="Proteomes" id="UP000269396">
    <property type="component" value="Unassembled WGS sequence"/>
</dbReference>
<protein>
    <recommendedName>
        <fullName evidence="2">NADH:ubiquinone oxidoreductase intermediate-associated protein 30 domain-containing protein</fullName>
    </recommendedName>
</protein>
<accession>A0A3P7Y1J0</accession>
<dbReference type="AlphaFoldDB" id="A0A3P7Y1J0"/>
<dbReference type="SUPFAM" id="SSF49785">
    <property type="entry name" value="Galactose-binding domain-like"/>
    <property type="match status" value="1"/>
</dbReference>
<evidence type="ECO:0000256" key="1">
    <source>
        <dbReference type="SAM" id="SignalP"/>
    </source>
</evidence>
<feature type="signal peptide" evidence="1">
    <location>
        <begin position="1"/>
        <end position="33"/>
    </location>
</feature>
<keyword evidence="4" id="KW-1185">Reference proteome</keyword>
<sequence>MKMNHLRMMIKNTSVVVLIFTTLLLNTRDGMEGKSSYKTYLNRSGLFNKTLFNFTDTKNKTVFEGWIEYSDKVQRSKATLVPLYGQNNQSAIFFYLLNSGPNGSSFAGVHKINYISDLPAYDGVVIDLHRQGLDSNFKLIFYGNCEDVQNCVSYESNFKTSGGRQRIELPLNRSTRGFHGRHNSIPLPSNLNQVSHFGIQAYTSRNENKEHFGVGSIEIFTISIYKKAQK</sequence>
<name>A0A3P7Y1J0_9TREM</name>
<dbReference type="InterPro" id="IPR008979">
    <property type="entry name" value="Galactose-bd-like_sf"/>
</dbReference>
<dbReference type="InterPro" id="IPR013857">
    <property type="entry name" value="NADH-UbQ_OxRdtase-assoc_prot30"/>
</dbReference>
<feature type="chain" id="PRO_5018335976" description="NADH:ubiquinone oxidoreductase intermediate-associated protein 30 domain-containing protein" evidence="1">
    <location>
        <begin position="34"/>
        <end position="230"/>
    </location>
</feature>
<reference evidence="3 4" key="1">
    <citation type="submission" date="2018-11" db="EMBL/GenBank/DDBJ databases">
        <authorList>
            <consortium name="Pathogen Informatics"/>
        </authorList>
    </citation>
    <scope>NUCLEOTIDE SEQUENCE [LARGE SCALE GENOMIC DNA]</scope>
    <source>
        <strain>Denwood</strain>
        <strain evidence="4">Zambia</strain>
    </source>
</reference>
<organism evidence="3 4">
    <name type="scientific">Schistosoma mattheei</name>
    <dbReference type="NCBI Taxonomy" id="31246"/>
    <lineage>
        <taxon>Eukaryota</taxon>
        <taxon>Metazoa</taxon>
        <taxon>Spiralia</taxon>
        <taxon>Lophotrochozoa</taxon>
        <taxon>Platyhelminthes</taxon>
        <taxon>Trematoda</taxon>
        <taxon>Digenea</taxon>
        <taxon>Strigeidida</taxon>
        <taxon>Schistosomatoidea</taxon>
        <taxon>Schistosomatidae</taxon>
        <taxon>Schistosoma</taxon>
    </lineage>
</organism>
<proteinExistence type="predicted"/>
<evidence type="ECO:0000313" key="4">
    <source>
        <dbReference type="Proteomes" id="UP000269396"/>
    </source>
</evidence>
<dbReference type="EMBL" id="UZAL01002127">
    <property type="protein sequence ID" value="VDO81400.1"/>
    <property type="molecule type" value="Genomic_DNA"/>
</dbReference>
<keyword evidence="1" id="KW-0732">Signal</keyword>
<dbReference type="Pfam" id="PF08547">
    <property type="entry name" value="CIA30"/>
    <property type="match status" value="1"/>
</dbReference>
<feature type="domain" description="NADH:ubiquinone oxidoreductase intermediate-associated protein 30" evidence="2">
    <location>
        <begin position="62"/>
        <end position="202"/>
    </location>
</feature>
<evidence type="ECO:0000313" key="3">
    <source>
        <dbReference type="EMBL" id="VDO81400.1"/>
    </source>
</evidence>
<evidence type="ECO:0000259" key="2">
    <source>
        <dbReference type="Pfam" id="PF08547"/>
    </source>
</evidence>
<gene>
    <name evidence="3" type="ORF">SMTD_LOCUS1788</name>
</gene>